<evidence type="ECO:0000313" key="3">
    <source>
        <dbReference type="Proteomes" id="UP001501752"/>
    </source>
</evidence>
<gene>
    <name evidence="2" type="ORF">GCM10023235_50340</name>
</gene>
<accession>A0ABP9E401</accession>
<keyword evidence="3" id="KW-1185">Reference proteome</keyword>
<comment type="caution">
    <text evidence="2">The sequence shown here is derived from an EMBL/GenBank/DDBJ whole genome shotgun (WGS) entry which is preliminary data.</text>
</comment>
<reference evidence="3" key="1">
    <citation type="journal article" date="2019" name="Int. J. Syst. Evol. Microbiol.">
        <title>The Global Catalogue of Microorganisms (GCM) 10K type strain sequencing project: providing services to taxonomists for standard genome sequencing and annotation.</title>
        <authorList>
            <consortium name="The Broad Institute Genomics Platform"/>
            <consortium name="The Broad Institute Genome Sequencing Center for Infectious Disease"/>
            <person name="Wu L."/>
            <person name="Ma J."/>
        </authorList>
    </citation>
    <scope>NUCLEOTIDE SEQUENCE [LARGE SCALE GENOMIC DNA]</scope>
    <source>
        <strain evidence="3">JCM 13006</strain>
    </source>
</reference>
<organism evidence="2 3">
    <name type="scientific">Kitasatospora terrestris</name>
    <dbReference type="NCBI Taxonomy" id="258051"/>
    <lineage>
        <taxon>Bacteria</taxon>
        <taxon>Bacillati</taxon>
        <taxon>Actinomycetota</taxon>
        <taxon>Actinomycetes</taxon>
        <taxon>Kitasatosporales</taxon>
        <taxon>Streptomycetaceae</taxon>
        <taxon>Kitasatospora</taxon>
    </lineage>
</organism>
<proteinExistence type="predicted"/>
<protein>
    <submittedName>
        <fullName evidence="2">Uncharacterized protein</fullName>
    </submittedName>
</protein>
<name>A0ABP9E401_9ACTN</name>
<evidence type="ECO:0000256" key="1">
    <source>
        <dbReference type="SAM" id="MobiDB-lite"/>
    </source>
</evidence>
<sequence>MDGWQLLGERGMSDAYKPSDPPTYADLQIAKAEEAGDIARVEYWKHIKAKVDTAPPFGPQQRALLRSIFTAMPSRHTA</sequence>
<dbReference type="EMBL" id="BAABIS010000001">
    <property type="protein sequence ID" value="GAA4865883.1"/>
    <property type="molecule type" value="Genomic_DNA"/>
</dbReference>
<evidence type="ECO:0000313" key="2">
    <source>
        <dbReference type="EMBL" id="GAA4865883.1"/>
    </source>
</evidence>
<dbReference type="Proteomes" id="UP001501752">
    <property type="component" value="Unassembled WGS sequence"/>
</dbReference>
<feature type="region of interest" description="Disordered" evidence="1">
    <location>
        <begin position="1"/>
        <end position="20"/>
    </location>
</feature>